<gene>
    <name evidence="4" type="ORF">CKW00_11425</name>
</gene>
<dbReference type="NCBIfam" id="TIGR01777">
    <property type="entry name" value="yfcH"/>
    <property type="match status" value="1"/>
</dbReference>
<proteinExistence type="inferred from homology"/>
<reference evidence="4 5" key="1">
    <citation type="submission" date="2017-08" db="EMBL/GenBank/DDBJ databases">
        <title>Salimicrobium alkalisoli sp. nov., isolated from saline alkaline soil.</title>
        <authorList>
            <person name="Zhang G."/>
            <person name="Xiong Q."/>
        </authorList>
    </citation>
    <scope>NUCLEOTIDE SEQUENCE [LARGE SCALE GENOMIC DNA]</scope>
    <source>
        <strain evidence="4 5">WN024</strain>
    </source>
</reference>
<dbReference type="PANTHER" id="PTHR11092:SF0">
    <property type="entry name" value="EPIMERASE FAMILY PROTEIN SDR39U1"/>
    <property type="match status" value="1"/>
</dbReference>
<evidence type="ECO:0000259" key="3">
    <source>
        <dbReference type="Pfam" id="PF08338"/>
    </source>
</evidence>
<accession>A0ABX4HPG4</accession>
<dbReference type="Proteomes" id="UP000217561">
    <property type="component" value="Unassembled WGS sequence"/>
</dbReference>
<dbReference type="PANTHER" id="PTHR11092">
    <property type="entry name" value="SUGAR NUCLEOTIDE EPIMERASE RELATED"/>
    <property type="match status" value="1"/>
</dbReference>
<dbReference type="EMBL" id="NSGH01000021">
    <property type="protein sequence ID" value="PBB04948.1"/>
    <property type="molecule type" value="Genomic_DNA"/>
</dbReference>
<feature type="domain" description="NAD-dependent epimerase/dehydratase" evidence="2">
    <location>
        <begin position="3"/>
        <end position="216"/>
    </location>
</feature>
<comment type="caution">
    <text evidence="4">The sequence shown here is derived from an EMBL/GenBank/DDBJ whole genome shotgun (WGS) entry which is preliminary data.</text>
</comment>
<sequence>MNIVIAGGTGFVGQHLTEHFTSKGDHVSILTRHPENHEDRENVRYVGWLKEEYTPERELQNVDAIINLAGASLAGGRWTPERKKLIRQSRIDATNGVLSLIENLDKTPDVLVNGSAVGFYGTSVYKSFTENTEEPGNGFLASVTKDWEATASQAKLKGVRTVYARFGLILGTEGVLPLMKLPYKYFVGGRLGNGEQWMSWVHIDDVVGAIDEAIHNSSIENALNVTAPTPKRNEDFLRTLGEVLERPHWCHVPGVFISKTLGEMSTLVLNGQAVYPQKLKAHDYQFHYSDVHGALHSILKK</sequence>
<evidence type="ECO:0000259" key="2">
    <source>
        <dbReference type="Pfam" id="PF01370"/>
    </source>
</evidence>
<evidence type="ECO:0000313" key="4">
    <source>
        <dbReference type="EMBL" id="PBB04948.1"/>
    </source>
</evidence>
<organism evidence="4 5">
    <name type="scientific">Salimicrobium humidisoli</name>
    <dbReference type="NCBI Taxonomy" id="2029857"/>
    <lineage>
        <taxon>Bacteria</taxon>
        <taxon>Bacillati</taxon>
        <taxon>Bacillota</taxon>
        <taxon>Bacilli</taxon>
        <taxon>Bacillales</taxon>
        <taxon>Bacillaceae</taxon>
        <taxon>Salimicrobium</taxon>
    </lineage>
</organism>
<name>A0ABX4HPG4_9BACI</name>
<dbReference type="InterPro" id="IPR013549">
    <property type="entry name" value="DUF1731"/>
</dbReference>
<feature type="domain" description="DUF1731" evidence="3">
    <location>
        <begin position="252"/>
        <end position="297"/>
    </location>
</feature>
<evidence type="ECO:0000313" key="5">
    <source>
        <dbReference type="Proteomes" id="UP000217561"/>
    </source>
</evidence>
<protein>
    <submittedName>
        <fullName evidence="4">TIGR01777 family protein</fullName>
    </submittedName>
</protein>
<evidence type="ECO:0000256" key="1">
    <source>
        <dbReference type="ARBA" id="ARBA00009353"/>
    </source>
</evidence>
<dbReference type="CDD" id="cd05242">
    <property type="entry name" value="SDR_a8"/>
    <property type="match status" value="1"/>
</dbReference>
<dbReference type="SUPFAM" id="SSF51735">
    <property type="entry name" value="NAD(P)-binding Rossmann-fold domains"/>
    <property type="match status" value="1"/>
</dbReference>
<dbReference type="Pfam" id="PF01370">
    <property type="entry name" value="Epimerase"/>
    <property type="match status" value="1"/>
</dbReference>
<dbReference type="Gene3D" id="3.40.50.720">
    <property type="entry name" value="NAD(P)-binding Rossmann-like Domain"/>
    <property type="match status" value="1"/>
</dbReference>
<dbReference type="InterPro" id="IPR036291">
    <property type="entry name" value="NAD(P)-bd_dom_sf"/>
</dbReference>
<keyword evidence="5" id="KW-1185">Reference proteome</keyword>
<dbReference type="InterPro" id="IPR010099">
    <property type="entry name" value="SDR39U1"/>
</dbReference>
<dbReference type="Pfam" id="PF08338">
    <property type="entry name" value="DUF1731"/>
    <property type="match status" value="1"/>
</dbReference>
<dbReference type="InterPro" id="IPR001509">
    <property type="entry name" value="Epimerase_deHydtase"/>
</dbReference>
<comment type="similarity">
    <text evidence="1">Belongs to the NAD(P)-dependent epimerase/dehydratase family. SDR39U1 subfamily.</text>
</comment>
<dbReference type="RefSeq" id="WP_095822677.1">
    <property type="nucleotide sequence ID" value="NZ_NSGH01000021.1"/>
</dbReference>